<evidence type="ECO:0000256" key="3">
    <source>
        <dbReference type="ARBA" id="ARBA00006577"/>
    </source>
</evidence>
<keyword evidence="4" id="KW-0963">Cytoplasm</keyword>
<dbReference type="PROSITE" id="PS50059">
    <property type="entry name" value="FKBP_PPIASE"/>
    <property type="match status" value="1"/>
</dbReference>
<keyword evidence="5 9" id="KW-0697">Rotamase</keyword>
<comment type="caution">
    <text evidence="12">The sequence shown here is derived from an EMBL/GenBank/DDBJ whole genome shotgun (WGS) entry which is preliminary data.</text>
</comment>
<evidence type="ECO:0000256" key="8">
    <source>
        <dbReference type="ARBA" id="ARBA00037071"/>
    </source>
</evidence>
<evidence type="ECO:0000256" key="7">
    <source>
        <dbReference type="ARBA" id="ARBA00023235"/>
    </source>
</evidence>
<comment type="subcellular location">
    <subcellularLocation>
        <location evidence="2">Cytoplasm</location>
    </subcellularLocation>
</comment>
<feature type="chain" id="PRO_5039611150" description="peptidylprolyl isomerase" evidence="10">
    <location>
        <begin position="22"/>
        <end position="348"/>
    </location>
</feature>
<dbReference type="AlphaFoldDB" id="A0A9D1GR98"/>
<evidence type="ECO:0000313" key="12">
    <source>
        <dbReference type="EMBL" id="HIT47792.1"/>
    </source>
</evidence>
<name>A0A9D1GR98_9BACT</name>
<evidence type="ECO:0000256" key="2">
    <source>
        <dbReference type="ARBA" id="ARBA00004496"/>
    </source>
</evidence>
<evidence type="ECO:0000256" key="10">
    <source>
        <dbReference type="SAM" id="SignalP"/>
    </source>
</evidence>
<comment type="catalytic activity">
    <reaction evidence="1 9">
        <text>[protein]-peptidylproline (omega=180) = [protein]-peptidylproline (omega=0)</text>
        <dbReference type="Rhea" id="RHEA:16237"/>
        <dbReference type="Rhea" id="RHEA-COMP:10747"/>
        <dbReference type="Rhea" id="RHEA-COMP:10748"/>
        <dbReference type="ChEBI" id="CHEBI:83833"/>
        <dbReference type="ChEBI" id="CHEBI:83834"/>
        <dbReference type="EC" id="5.2.1.8"/>
    </reaction>
</comment>
<evidence type="ECO:0000256" key="5">
    <source>
        <dbReference type="ARBA" id="ARBA00023110"/>
    </source>
</evidence>
<proteinExistence type="inferred from homology"/>
<keyword evidence="10" id="KW-0732">Signal</keyword>
<evidence type="ECO:0000259" key="11">
    <source>
        <dbReference type="PROSITE" id="PS50059"/>
    </source>
</evidence>
<dbReference type="PROSITE" id="PS51257">
    <property type="entry name" value="PROKAR_LIPOPROTEIN"/>
    <property type="match status" value="1"/>
</dbReference>
<accession>A0A9D1GR98</accession>
<dbReference type="GO" id="GO:0042026">
    <property type="term" value="P:protein refolding"/>
    <property type="evidence" value="ECO:0007669"/>
    <property type="project" value="UniProtKB-ARBA"/>
</dbReference>
<comment type="similarity">
    <text evidence="3">Belongs to the FKBP-type PPIase family.</text>
</comment>
<evidence type="ECO:0000256" key="4">
    <source>
        <dbReference type="ARBA" id="ARBA00022490"/>
    </source>
</evidence>
<dbReference type="SUPFAM" id="SSF54534">
    <property type="entry name" value="FKBP-like"/>
    <property type="match status" value="2"/>
</dbReference>
<protein>
    <recommendedName>
        <fullName evidence="9">peptidylprolyl isomerase</fullName>
        <ecNumber evidence="9">5.2.1.8</ecNumber>
    </recommendedName>
</protein>
<dbReference type="Proteomes" id="UP000886881">
    <property type="component" value="Unassembled WGS sequence"/>
</dbReference>
<dbReference type="Pfam" id="PF00254">
    <property type="entry name" value="FKBP_C"/>
    <property type="match status" value="1"/>
</dbReference>
<dbReference type="PANTHER" id="PTHR47861">
    <property type="entry name" value="FKBP-TYPE PEPTIDYL-PROLYL CIS-TRANS ISOMERASE SLYD"/>
    <property type="match status" value="1"/>
</dbReference>
<feature type="domain" description="PPIase FKBP-type" evidence="11">
    <location>
        <begin position="230"/>
        <end position="347"/>
    </location>
</feature>
<sequence>MKKLTIYSMSLLAALVVAGCAKETSVSSGVSAKNYFDAWIQVHYSHYPELVPTPLGAYVIEEKEGSGDLVGDYEQSPYILANYVVSLLDGEISSTTYESVAKQLGTYDETAYYGPVVWDRSANALYAGVDEAISGMRVGGTKTTVIPGWLFTGLRYDTPEEYVNNVSGTNQIYQIEIAGIVDDIEKWELDSIGGYLSRHFPEITPADSLKKGFYYVRTQEPSDTTAFPADTTIYINYVAKRLDGQAFDTNIRDTAKFYGLYSSSSTYEPVQINWSGTDEDYTAITMGSSSNSSTVIDGFAYALWNMRPHEAGTSIFYSPLGYGSTGSGSKIPGFSPLRFDIYIVDKED</sequence>
<dbReference type="PANTHER" id="PTHR47861:SF3">
    <property type="entry name" value="FKBP-TYPE PEPTIDYL-PROLYL CIS-TRANS ISOMERASE SLYD"/>
    <property type="match status" value="1"/>
</dbReference>
<gene>
    <name evidence="12" type="ORF">IAC35_08070</name>
</gene>
<dbReference type="InterPro" id="IPR046357">
    <property type="entry name" value="PPIase_dom_sf"/>
</dbReference>
<reference evidence="12" key="2">
    <citation type="journal article" date="2021" name="PeerJ">
        <title>Extensive microbial diversity within the chicken gut microbiome revealed by metagenomics and culture.</title>
        <authorList>
            <person name="Gilroy R."/>
            <person name="Ravi A."/>
            <person name="Getino M."/>
            <person name="Pursley I."/>
            <person name="Horton D.L."/>
            <person name="Alikhan N.F."/>
            <person name="Baker D."/>
            <person name="Gharbi K."/>
            <person name="Hall N."/>
            <person name="Watson M."/>
            <person name="Adriaenssens E.M."/>
            <person name="Foster-Nyarko E."/>
            <person name="Jarju S."/>
            <person name="Secka A."/>
            <person name="Antonio M."/>
            <person name="Oren A."/>
            <person name="Chaudhuri R.R."/>
            <person name="La Ragione R."/>
            <person name="Hildebrand F."/>
            <person name="Pallen M.J."/>
        </authorList>
    </citation>
    <scope>NUCLEOTIDE SEQUENCE</scope>
    <source>
        <strain evidence="12">ChiHecec2B26-709</strain>
    </source>
</reference>
<reference evidence="12" key="1">
    <citation type="submission" date="2020-10" db="EMBL/GenBank/DDBJ databases">
        <authorList>
            <person name="Gilroy R."/>
        </authorList>
    </citation>
    <scope>NUCLEOTIDE SEQUENCE</scope>
    <source>
        <strain evidence="12">ChiHecec2B26-709</strain>
    </source>
</reference>
<dbReference type="GO" id="GO:0005737">
    <property type="term" value="C:cytoplasm"/>
    <property type="evidence" value="ECO:0007669"/>
    <property type="project" value="UniProtKB-SubCell"/>
</dbReference>
<evidence type="ECO:0000256" key="6">
    <source>
        <dbReference type="ARBA" id="ARBA00023186"/>
    </source>
</evidence>
<comment type="function">
    <text evidence="8">Also involved in hydrogenase metallocenter assembly, probably by participating in the nickel insertion step. This function in hydrogenase biosynthesis requires chaperone activity and the presence of the metal-binding domain, but not PPIase activity.</text>
</comment>
<dbReference type="EMBL" id="DVLC01000143">
    <property type="protein sequence ID" value="HIT47792.1"/>
    <property type="molecule type" value="Genomic_DNA"/>
</dbReference>
<dbReference type="InterPro" id="IPR001179">
    <property type="entry name" value="PPIase_FKBP_dom"/>
</dbReference>
<keyword evidence="7 9" id="KW-0413">Isomerase</keyword>
<evidence type="ECO:0000256" key="1">
    <source>
        <dbReference type="ARBA" id="ARBA00000971"/>
    </source>
</evidence>
<dbReference type="EC" id="5.2.1.8" evidence="9"/>
<evidence type="ECO:0000256" key="9">
    <source>
        <dbReference type="PROSITE-ProRule" id="PRU00277"/>
    </source>
</evidence>
<feature type="signal peptide" evidence="10">
    <location>
        <begin position="1"/>
        <end position="21"/>
    </location>
</feature>
<dbReference type="Gene3D" id="3.10.50.40">
    <property type="match status" value="2"/>
</dbReference>
<keyword evidence="6" id="KW-0143">Chaperone</keyword>
<organism evidence="12 13">
    <name type="scientific">Candidatus Cryptobacteroides merdipullorum</name>
    <dbReference type="NCBI Taxonomy" id="2840771"/>
    <lineage>
        <taxon>Bacteria</taxon>
        <taxon>Pseudomonadati</taxon>
        <taxon>Bacteroidota</taxon>
        <taxon>Bacteroidia</taxon>
        <taxon>Bacteroidales</taxon>
        <taxon>Candidatus Cryptobacteroides</taxon>
    </lineage>
</organism>
<dbReference type="GO" id="GO:0003755">
    <property type="term" value="F:peptidyl-prolyl cis-trans isomerase activity"/>
    <property type="evidence" value="ECO:0007669"/>
    <property type="project" value="UniProtKB-KW"/>
</dbReference>
<evidence type="ECO:0000313" key="13">
    <source>
        <dbReference type="Proteomes" id="UP000886881"/>
    </source>
</evidence>